<dbReference type="EMBL" id="CM043793">
    <property type="protein sequence ID" value="KAI4820083.1"/>
    <property type="molecule type" value="Genomic_DNA"/>
</dbReference>
<proteinExistence type="predicted"/>
<evidence type="ECO:0000313" key="1">
    <source>
        <dbReference type="EMBL" id="KAI4820083.1"/>
    </source>
</evidence>
<accession>A0ACB9X1X9</accession>
<protein>
    <submittedName>
        <fullName evidence="1">Uncharacterized protein</fullName>
    </submittedName>
</protein>
<name>A0ACB9X1X9_CHAAC</name>
<organism evidence="1 2">
    <name type="scientific">Chaenocephalus aceratus</name>
    <name type="common">Blackfin icefish</name>
    <name type="synonym">Chaenichthys aceratus</name>
    <dbReference type="NCBI Taxonomy" id="36190"/>
    <lineage>
        <taxon>Eukaryota</taxon>
        <taxon>Metazoa</taxon>
        <taxon>Chordata</taxon>
        <taxon>Craniata</taxon>
        <taxon>Vertebrata</taxon>
        <taxon>Euteleostomi</taxon>
        <taxon>Actinopterygii</taxon>
        <taxon>Neopterygii</taxon>
        <taxon>Teleostei</taxon>
        <taxon>Neoteleostei</taxon>
        <taxon>Acanthomorphata</taxon>
        <taxon>Eupercaria</taxon>
        <taxon>Perciformes</taxon>
        <taxon>Notothenioidei</taxon>
        <taxon>Channichthyidae</taxon>
        <taxon>Chaenocephalus</taxon>
    </lineage>
</organism>
<evidence type="ECO:0000313" key="2">
    <source>
        <dbReference type="Proteomes" id="UP001057452"/>
    </source>
</evidence>
<reference evidence="1" key="1">
    <citation type="submission" date="2022-05" db="EMBL/GenBank/DDBJ databases">
        <title>Chromosome-level genome of Chaenocephalus aceratus.</title>
        <authorList>
            <person name="Park H."/>
        </authorList>
    </citation>
    <scope>NUCLEOTIDE SEQUENCE</scope>
    <source>
        <strain evidence="1">KU_202001</strain>
    </source>
</reference>
<sequence>MVVWCDALPPIHCYGGVDAPPSSSLLWWCGRPSLLFTAMVVWTPLPPLHCYGGVDAPPSSAHLYLWPPSLTAMVVWTPLPPLHC</sequence>
<keyword evidence="2" id="KW-1185">Reference proteome</keyword>
<gene>
    <name evidence="1" type="ORF">KUCAC02_028075</name>
</gene>
<dbReference type="Proteomes" id="UP001057452">
    <property type="component" value="Chromosome 9"/>
</dbReference>
<comment type="caution">
    <text evidence="1">The sequence shown here is derived from an EMBL/GenBank/DDBJ whole genome shotgun (WGS) entry which is preliminary data.</text>
</comment>